<organism evidence="1 2">
    <name type="scientific">Neophaeococcomyces mojaviensis</name>
    <dbReference type="NCBI Taxonomy" id="3383035"/>
    <lineage>
        <taxon>Eukaryota</taxon>
        <taxon>Fungi</taxon>
        <taxon>Dikarya</taxon>
        <taxon>Ascomycota</taxon>
        <taxon>Pezizomycotina</taxon>
        <taxon>Eurotiomycetes</taxon>
        <taxon>Chaetothyriomycetidae</taxon>
        <taxon>Chaetothyriales</taxon>
        <taxon>Chaetothyriales incertae sedis</taxon>
        <taxon>Neophaeococcomyces</taxon>
    </lineage>
</organism>
<protein>
    <submittedName>
        <fullName evidence="1">Uncharacterized protein</fullName>
    </submittedName>
</protein>
<reference evidence="1" key="1">
    <citation type="submission" date="2022-10" db="EMBL/GenBank/DDBJ databases">
        <title>Culturing micro-colonial fungi from biological soil crusts in the Mojave desert and describing Neophaeococcomyces mojavensis, and introducing the new genera and species Taxawa tesnikishii.</title>
        <authorList>
            <person name="Kurbessoian T."/>
            <person name="Stajich J.E."/>
        </authorList>
    </citation>
    <scope>NUCLEOTIDE SEQUENCE</scope>
    <source>
        <strain evidence="1">JES_112</strain>
    </source>
</reference>
<accession>A0ACC3ABB9</accession>
<evidence type="ECO:0000313" key="2">
    <source>
        <dbReference type="Proteomes" id="UP001172386"/>
    </source>
</evidence>
<proteinExistence type="predicted"/>
<dbReference type="Proteomes" id="UP001172386">
    <property type="component" value="Unassembled WGS sequence"/>
</dbReference>
<name>A0ACC3ABB9_9EURO</name>
<feature type="non-terminal residue" evidence="1">
    <location>
        <position position="203"/>
    </location>
</feature>
<dbReference type="EMBL" id="JAPDRQ010000048">
    <property type="protein sequence ID" value="KAJ9658650.1"/>
    <property type="molecule type" value="Genomic_DNA"/>
</dbReference>
<keyword evidence="2" id="KW-1185">Reference proteome</keyword>
<evidence type="ECO:0000313" key="1">
    <source>
        <dbReference type="EMBL" id="KAJ9658650.1"/>
    </source>
</evidence>
<comment type="caution">
    <text evidence="1">The sequence shown here is derived from an EMBL/GenBank/DDBJ whole genome shotgun (WGS) entry which is preliminary data.</text>
</comment>
<sequence length="203" mass="23374">MGDINITSQKSSFLTSQIRLLNTPLTTPTSNIPATTLDPVITKINKKISAHNRLVFGLQSQRHVAEQISQIYYRDVLAHGLPVLTDDNGTTVKRDTDLTNGEEIQESLGEEWEDVVLRPAKRRRVAEDQRDQDERDVGTHENSTADNHEQDAEQAQRYRDLREKLLAQTRRREELTRKVAQYKKLQDLLRPLEKARENVQPNL</sequence>
<gene>
    <name evidence="1" type="ORF">H2198_003528</name>
</gene>